<dbReference type="Proteomes" id="UP001209279">
    <property type="component" value="Chromosome"/>
</dbReference>
<accession>A0AAJ5SRG8</accession>
<sequence length="1214" mass="132403">MNTTIPKVVEAWMASPENADMLGWDMIVALPIELVNDNLLQALLRKFAGGDAPGGLEGKVEIPNSPLLHHLDGYRLTSPRLHAGASNYVDNRIKMSASMEGGVHLLTRNSVEVMSLSAHTPLNALKPSFEVPITLAGGTLNTDLRHGSDHELTLGGGDIEDTAAGRELGAMLSNLAETSAQLDLALLQPSGQNPLRRVARLEVRVQSSTDAPADDGPERQSLLLFVQLEQGGNGELPVGGNAFPYLAGLEGAKQRCTVLVSQHLLHRVAFGQSIMTALQEGEFSYEADKGQPLASITATAGELHLAGGAYNSRNISYDFDPLVIPAATGNKALRVEFSSDHAIMRWQPRFKVNFRYSVMGGASVAQEVQIEPLLEYGLQLAGAEQGNELLQARWSEQTGLRSMCFAGLPETLQEDMTAAIETFIRLRYLEAVNARFQIRIAEQLLPFLRLFDSRSLRWQIGAAPNNLVVVGGFDNAVGVFEIVEQEAQLTFGQEHTFTVQPDDGTQLRWDIEPLPGYSGAVGEFTSPGVYVPPSSSEFEGATLRVKVVATHPVSGWRSSALVCVNSVGLLMTPLFVRLIHGHESQTQVDLSVVSAQAGELEWFIVDPVEGQSGTVEPDAEDSSKSVFTVGPHQDDKTYVIDQVAALNPLTGETQRGVLLGVHNEPDLEVVPAEAQRDAQGLQLEAFYGDTSITPNWSWTGPGKVTDEGLYLPAPEAAEHFVLIVASYERRGVVHQGHIVLPLPLDSFPALRRAQVNRGRALRKAGVARTAQEPPKFDLIPASGVEVTPLREIKFSFPLVEPSSVKWSVTRTGGDESGIGEISESGVYTAGTAIAGTDTVHATVEGLGSVIAEGASLVHNRPAERPAWQTLKDFTVKAAAFGGNGSMYPNGYQQLEIEVNVEAADNGTIGRDELATLKLFSTSTHQALPRLEPGKDRLDEVGVQWALADAPNNYDQAKPQGMAAALGGQIDEKESMFLQSRAHNETNGTFYAGFQDRYGCWYYSTHEQGGSAEVIVTMREHNPEAEGKFALNVKQIKPNVKDPIAEDYDFNLTTTDYWTLSGPGKYLDCTVFHGGQSREERKSLVAWENESRFELLASYTGFVFVPLDTKETPDDMIFDENLENLNPRFTGLAQDKVDKDWLPNNGLVIANYRVAILPFELTDSEYVNKFKAPLVFELRDTQGNTTGVKVEYMGEGVRWRDVLDIKEIIADDFKD</sequence>
<dbReference type="AlphaFoldDB" id="A0AAJ5SRG8"/>
<proteinExistence type="predicted"/>
<dbReference type="RefSeq" id="WP_263158581.1">
    <property type="nucleotide sequence ID" value="NZ_CP083803.1"/>
</dbReference>
<gene>
    <name evidence="1" type="ORF">K7K07_19485</name>
</gene>
<evidence type="ECO:0000313" key="1">
    <source>
        <dbReference type="EMBL" id="UXZ44241.1"/>
    </source>
</evidence>
<evidence type="ECO:0000313" key="2">
    <source>
        <dbReference type="Proteomes" id="UP001209279"/>
    </source>
</evidence>
<organism evidence="1 2">
    <name type="scientific">Pseudomonas soli</name>
    <dbReference type="NCBI Taxonomy" id="1306993"/>
    <lineage>
        <taxon>Bacteria</taxon>
        <taxon>Pseudomonadati</taxon>
        <taxon>Pseudomonadota</taxon>
        <taxon>Gammaproteobacteria</taxon>
        <taxon>Pseudomonadales</taxon>
        <taxon>Pseudomonadaceae</taxon>
        <taxon>Pseudomonas</taxon>
    </lineage>
</organism>
<name>A0AAJ5SRG8_9PSED</name>
<reference evidence="1" key="1">
    <citation type="submission" date="2021-08" db="EMBL/GenBank/DDBJ databases">
        <authorList>
            <person name="Yaryura P.M."/>
            <person name="Bianco M.I."/>
            <person name="Morais C."/>
            <person name="Setubal J.C."/>
        </authorList>
    </citation>
    <scope>NUCLEOTIDE SEQUENCE</scope>
    <source>
        <strain evidence="1">AP1</strain>
    </source>
</reference>
<protein>
    <submittedName>
        <fullName evidence="1">Uncharacterized protein</fullName>
    </submittedName>
</protein>
<dbReference type="EMBL" id="CP083803">
    <property type="protein sequence ID" value="UXZ44241.1"/>
    <property type="molecule type" value="Genomic_DNA"/>
</dbReference>